<dbReference type="AlphaFoldDB" id="A0AAC9K7E7"/>
<evidence type="ECO:0000256" key="1">
    <source>
        <dbReference type="ARBA" id="ARBA00013068"/>
    </source>
</evidence>
<name>A0AAC9K7E7_9PROT</name>
<sequence length="362" mass="38543">MHSPAFCTATGLSSAIEGPEKRRNSRNFANMAQDPGVTDAPHWATSATKPKQENGPMRITPVVKSILDNYESDNPGTKANLARILMEGRLGGTGKLVILPVDQGFEHGPARSFAPNPPAYDPHYHFDLAIEAGLSAYAAPLGMIEAGAGTYAGSIPLILKVNSSNSLAVTKDQAVTGTVADALRLGCSAIGFTIYPGSEYAFDQMEELRELAEEAKSAGLAVVVWSYPRGPELDKKAETALDICAYAAHMAALLGAHIIKVKPPTDAVSLPAAQKTYETQNIDRSTLAKRVEHVMQASFAGRRIVVFSGGETTGTDQLLDTIRGLRDGGANGSIIGRNTFQRPRAEALELLGKIIDIFQNKA</sequence>
<accession>A0AAC9K7E7</accession>
<dbReference type="SUPFAM" id="SSF51569">
    <property type="entry name" value="Aldolase"/>
    <property type="match status" value="1"/>
</dbReference>
<keyword evidence="2" id="KW-0704">Schiff base</keyword>
<keyword evidence="5" id="KW-0456">Lyase</keyword>
<dbReference type="GO" id="GO:0006096">
    <property type="term" value="P:glycolytic process"/>
    <property type="evidence" value="ECO:0007669"/>
    <property type="project" value="UniProtKB-KW"/>
</dbReference>
<dbReference type="PANTHER" id="PTHR47916">
    <property type="entry name" value="FRUCTOSE-BISPHOSPHATE ALDOLASE CLASS 1"/>
    <property type="match status" value="1"/>
</dbReference>
<dbReference type="InterPro" id="IPR050456">
    <property type="entry name" value="DeoC/FbaB_aldolase"/>
</dbReference>
<proteinExistence type="inferred from homology"/>
<feature type="region of interest" description="Disordered" evidence="4">
    <location>
        <begin position="1"/>
        <end position="55"/>
    </location>
</feature>
<organism evidence="5 6">
    <name type="scientific">Granulibacter bethesdensis</name>
    <dbReference type="NCBI Taxonomy" id="364410"/>
    <lineage>
        <taxon>Bacteria</taxon>
        <taxon>Pseudomonadati</taxon>
        <taxon>Pseudomonadota</taxon>
        <taxon>Alphaproteobacteria</taxon>
        <taxon>Acetobacterales</taxon>
        <taxon>Acetobacteraceae</taxon>
        <taxon>Granulibacter</taxon>
    </lineage>
</organism>
<evidence type="ECO:0000313" key="5">
    <source>
        <dbReference type="EMBL" id="APH54370.1"/>
    </source>
</evidence>
<dbReference type="SMART" id="SM01133">
    <property type="entry name" value="DeoC"/>
    <property type="match status" value="1"/>
</dbReference>
<evidence type="ECO:0000313" key="6">
    <source>
        <dbReference type="Proteomes" id="UP000182373"/>
    </source>
</evidence>
<dbReference type="Gene3D" id="3.20.20.70">
    <property type="entry name" value="Aldolase class I"/>
    <property type="match status" value="1"/>
</dbReference>
<dbReference type="InterPro" id="IPR013785">
    <property type="entry name" value="Aldolase_TIM"/>
</dbReference>
<dbReference type="Pfam" id="PF01791">
    <property type="entry name" value="DeoC"/>
    <property type="match status" value="1"/>
</dbReference>
<evidence type="ECO:0000256" key="4">
    <source>
        <dbReference type="SAM" id="MobiDB-lite"/>
    </source>
</evidence>
<evidence type="ECO:0000256" key="3">
    <source>
        <dbReference type="ARBA" id="ARBA00049653"/>
    </source>
</evidence>
<protein>
    <recommendedName>
        <fullName evidence="1">fructose-bisphosphate aldolase</fullName>
        <ecNumber evidence="1">4.1.2.13</ecNumber>
    </recommendedName>
</protein>
<comment type="similarity">
    <text evidence="3">Belongs to the DeoC/FbaB aldolase family. FbaB subfamily.</text>
</comment>
<dbReference type="NCBIfam" id="NF006704">
    <property type="entry name" value="PRK09250.1-1"/>
    <property type="match status" value="1"/>
</dbReference>
<evidence type="ECO:0000256" key="2">
    <source>
        <dbReference type="ARBA" id="ARBA00023270"/>
    </source>
</evidence>
<dbReference type="EC" id="4.1.2.13" evidence="1"/>
<dbReference type="EMBL" id="CP018191">
    <property type="protein sequence ID" value="APH54370.1"/>
    <property type="molecule type" value="Genomic_DNA"/>
</dbReference>
<dbReference type="InterPro" id="IPR002915">
    <property type="entry name" value="DeoC/FbaB/LacD_aldolase"/>
</dbReference>
<dbReference type="Proteomes" id="UP000182373">
    <property type="component" value="Chromosome"/>
</dbReference>
<dbReference type="PANTHER" id="PTHR47916:SF4">
    <property type="entry name" value="FRUCTOSE-BISPHOSPHATE ALDOLASE CLASS 1"/>
    <property type="match status" value="1"/>
</dbReference>
<dbReference type="GO" id="GO:0004332">
    <property type="term" value="F:fructose-bisphosphate aldolase activity"/>
    <property type="evidence" value="ECO:0007669"/>
    <property type="project" value="UniProtKB-EC"/>
</dbReference>
<reference evidence="6" key="1">
    <citation type="submission" date="2016-11" db="EMBL/GenBank/DDBJ databases">
        <title>Comparative genomic and phenotypic analysis of Granulibacter bethesdensis clinical isolates from patients with chronic granulomatous disease.</title>
        <authorList>
            <person name="Zarember K.A."/>
            <person name="Porcella S.F."/>
            <person name="Chu J."/>
            <person name="Ding L."/>
            <person name="Dahlstrom E."/>
            <person name="Barbian K."/>
            <person name="Martens C."/>
            <person name="Sykora L."/>
            <person name="Kramer S."/>
            <person name="Pettinato A.M."/>
            <person name="Hong H."/>
            <person name="Wald G."/>
            <person name="Berg L.J."/>
            <person name="Rogge L.S."/>
            <person name="Greenberg D.E."/>
            <person name="Falcone E.L."/>
            <person name="Neves J.F."/>
            <person name="Simoes M.J."/>
            <person name="Casal M."/>
            <person name="Rodriguez-Lopez F.C."/>
            <person name="Zelazny A."/>
            <person name="Gallin J.I."/>
            <person name="Holland S.M."/>
        </authorList>
    </citation>
    <scope>NUCLEOTIDE SEQUENCE [LARGE SCALE GENOMIC DNA]</scope>
    <source>
        <strain evidence="6">NIH9.1</strain>
    </source>
</reference>
<gene>
    <name evidence="5" type="ORF">GbCGDNIH9_1090</name>
</gene>